<accession>A0A8R2G8V4</accession>
<keyword evidence="3" id="KW-1185">Reference proteome</keyword>
<dbReference type="EnsemblMetazoa" id="XM_012692179.3">
    <property type="protein sequence ID" value="XP_012547633.2"/>
    <property type="gene ID" value="LOC101735333"/>
</dbReference>
<dbReference type="KEGG" id="bmor:101735333"/>
<dbReference type="GeneID" id="101735333"/>
<dbReference type="AlphaFoldDB" id="A0A8R2G8V4"/>
<proteinExistence type="predicted"/>
<reference evidence="2" key="2">
    <citation type="submission" date="2022-06" db="UniProtKB">
        <authorList>
            <consortium name="EnsemblMetazoa"/>
        </authorList>
    </citation>
    <scope>IDENTIFICATION</scope>
    <source>
        <strain evidence="2">p50T (Dazao)</strain>
    </source>
</reference>
<name>A0A8R2G8V4_BOMMO</name>
<dbReference type="RefSeq" id="XP_012547633.2">
    <property type="nucleotide sequence ID" value="XM_012692179.4"/>
</dbReference>
<feature type="signal peptide" evidence="1">
    <location>
        <begin position="1"/>
        <end position="16"/>
    </location>
</feature>
<evidence type="ECO:0000313" key="2">
    <source>
        <dbReference type="EnsemblMetazoa" id="XP_012547633.2"/>
    </source>
</evidence>
<organism evidence="2 3">
    <name type="scientific">Bombyx mori</name>
    <name type="common">Silk moth</name>
    <dbReference type="NCBI Taxonomy" id="7091"/>
    <lineage>
        <taxon>Eukaryota</taxon>
        <taxon>Metazoa</taxon>
        <taxon>Ecdysozoa</taxon>
        <taxon>Arthropoda</taxon>
        <taxon>Hexapoda</taxon>
        <taxon>Insecta</taxon>
        <taxon>Pterygota</taxon>
        <taxon>Neoptera</taxon>
        <taxon>Endopterygota</taxon>
        <taxon>Lepidoptera</taxon>
        <taxon>Glossata</taxon>
        <taxon>Ditrysia</taxon>
        <taxon>Bombycoidea</taxon>
        <taxon>Bombycidae</taxon>
        <taxon>Bombycinae</taxon>
        <taxon>Bombyx</taxon>
    </lineage>
</organism>
<dbReference type="PROSITE" id="PS51257">
    <property type="entry name" value="PROKAR_LIPOPROTEIN"/>
    <property type="match status" value="1"/>
</dbReference>
<keyword evidence="1" id="KW-0732">Signal</keyword>
<evidence type="ECO:0008006" key="4">
    <source>
        <dbReference type="Google" id="ProtNLM"/>
    </source>
</evidence>
<protein>
    <recommendedName>
        <fullName evidence="4">Histidine-rich glycoprotein</fullName>
    </recommendedName>
</protein>
<evidence type="ECO:0000256" key="1">
    <source>
        <dbReference type="SAM" id="SignalP"/>
    </source>
</evidence>
<evidence type="ECO:0000313" key="3">
    <source>
        <dbReference type="Proteomes" id="UP000005204"/>
    </source>
</evidence>
<dbReference type="Proteomes" id="UP000005204">
    <property type="component" value="Unassembled WGS sequence"/>
</dbReference>
<sequence>MKSFVCVLFVVATACAAPSETRDKRGIFGEPGGLLTPHLHHDLHHDLHHNFHHDLHHDFHHDLHHDFHHDLHHHDLHHHGHLHAPIIHDHFDHAHIHTPIIHEPLLPSTTIIKSSRLIHPVKHIIKHYNYGGW</sequence>
<feature type="chain" id="PRO_5035943737" description="Histidine-rich glycoprotein" evidence="1">
    <location>
        <begin position="17"/>
        <end position="133"/>
    </location>
</feature>
<reference evidence="3" key="1">
    <citation type="journal article" date="2008" name="Insect Biochem. Mol. Biol.">
        <title>The genome of a lepidopteran model insect, the silkworm Bombyx mori.</title>
        <authorList>
            <consortium name="International Silkworm Genome Consortium"/>
        </authorList>
    </citation>
    <scope>NUCLEOTIDE SEQUENCE [LARGE SCALE GENOMIC DNA]</scope>
    <source>
        <strain evidence="3">p50T</strain>
    </source>
</reference>